<dbReference type="Proteomes" id="UP001203852">
    <property type="component" value="Unassembled WGS sequence"/>
</dbReference>
<dbReference type="AlphaFoldDB" id="A0AAN6DYR4"/>
<protein>
    <submittedName>
        <fullName evidence="1">Uncharacterized protein</fullName>
    </submittedName>
</protein>
<accession>A0AAN6DYR4</accession>
<dbReference type="EMBL" id="MU404353">
    <property type="protein sequence ID" value="KAI1614548.1"/>
    <property type="molecule type" value="Genomic_DNA"/>
</dbReference>
<gene>
    <name evidence="1" type="ORF">EDD36DRAFT_231201</name>
</gene>
<proteinExistence type="predicted"/>
<reference evidence="1" key="1">
    <citation type="journal article" date="2022" name="bioRxiv">
        <title>Deciphering the potential niche of two novel black yeast fungi from a biological soil crust based on their genomes, phenotypes, and melanin regulation.</title>
        <authorList>
            <consortium name="DOE Joint Genome Institute"/>
            <person name="Carr E.C."/>
            <person name="Barton Q."/>
            <person name="Grambo S."/>
            <person name="Sullivan M."/>
            <person name="Renfro C.M."/>
            <person name="Kuo A."/>
            <person name="Pangilinan J."/>
            <person name="Lipzen A."/>
            <person name="Keymanesh K."/>
            <person name="Savage E."/>
            <person name="Barry K."/>
            <person name="Grigoriev I.V."/>
            <person name="Riekhof W.R."/>
            <person name="Harris S.S."/>
        </authorList>
    </citation>
    <scope>NUCLEOTIDE SEQUENCE</scope>
    <source>
        <strain evidence="1">JF 03-4F</strain>
    </source>
</reference>
<name>A0AAN6DYR4_9EURO</name>
<sequence>MKVVGIRMTIGSLFASNVHGIYCTMPDSCISRGKGISRAAPNLSPFPRYSQVIVGSPALTKLRIGANLGRH</sequence>
<organism evidence="1 2">
    <name type="scientific">Exophiala viscosa</name>
    <dbReference type="NCBI Taxonomy" id="2486360"/>
    <lineage>
        <taxon>Eukaryota</taxon>
        <taxon>Fungi</taxon>
        <taxon>Dikarya</taxon>
        <taxon>Ascomycota</taxon>
        <taxon>Pezizomycotina</taxon>
        <taxon>Eurotiomycetes</taxon>
        <taxon>Chaetothyriomycetidae</taxon>
        <taxon>Chaetothyriales</taxon>
        <taxon>Herpotrichiellaceae</taxon>
        <taxon>Exophiala</taxon>
    </lineage>
</organism>
<evidence type="ECO:0000313" key="1">
    <source>
        <dbReference type="EMBL" id="KAI1614548.1"/>
    </source>
</evidence>
<evidence type="ECO:0000313" key="2">
    <source>
        <dbReference type="Proteomes" id="UP001203852"/>
    </source>
</evidence>
<keyword evidence="2" id="KW-1185">Reference proteome</keyword>
<comment type="caution">
    <text evidence="1">The sequence shown here is derived from an EMBL/GenBank/DDBJ whole genome shotgun (WGS) entry which is preliminary data.</text>
</comment>